<reference evidence="4" key="1">
    <citation type="submission" date="2024-02" db="EMBL/GenBank/DDBJ databases">
        <authorList>
            <consortium name="ELIXIR-Norway"/>
            <consortium name="Elixir Norway"/>
        </authorList>
    </citation>
    <scope>NUCLEOTIDE SEQUENCE</scope>
</reference>
<sequence length="572" mass="64622">MMAAPVCFSLFLFLLVITCETRDSEAKLWSSWFAASDRQSTFHVHQDSVTPSGEESGRPGRLLEKFDIDSGSILSSSTAGRDLVERARHQSATDSCWHRAYSGLLASCREILREEELKARLAMRLTNCFLRASGRGAAITHCSDSTPILKCTSALNDHVHSIFLAFFIDSASMCHHLQSEAFKLETEHVVNDLKGSAHFVEEKLKTMEIQASSILQHSGELISEQKRMHLDMQEYSEQLRNEQKQMHSEMQEQIKTDISGLSLGTMEVHKQLEGVTSMQKEMVDQQQALASSLAMEFSNMAVEFSSLQEKTYQIGDGVLRSLRGQAELLAGQDKAFQDLLSLKSLQEQAMEESRASVHELTSEARIHQQDFQAWQIELHGMHQQLAKGSTAMLQAQDAFASKQAAVFASLEQLFTLHNTILLESRGLKTFLFYALSSVFLYMATSTKQTYNARALLYCDLFLMLAVELLLVRYHQTSSMMFFPRLAFSFTAVFLLIYSIITYRDYNMLSYDIMLDVQQQLRLLHHPLGPIPDMGGEEDLQTSSACRSKVSLSKEKLAKKIVRRARTSRSKLL</sequence>
<feature type="transmembrane region" description="Helical" evidence="2">
    <location>
        <begin position="426"/>
        <end position="443"/>
    </location>
</feature>
<dbReference type="PANTHER" id="PTHR33538">
    <property type="entry name" value="PROTEIN GAMETE EXPRESSED 1"/>
    <property type="match status" value="1"/>
</dbReference>
<feature type="transmembrane region" description="Helical" evidence="2">
    <location>
        <begin position="455"/>
        <end position="475"/>
    </location>
</feature>
<evidence type="ECO:0000256" key="1">
    <source>
        <dbReference type="SAM" id="Coils"/>
    </source>
</evidence>
<evidence type="ECO:0008006" key="6">
    <source>
        <dbReference type="Google" id="ProtNLM"/>
    </source>
</evidence>
<dbReference type="InterPro" id="IPR040346">
    <property type="entry name" value="GEX1/Brambleberry"/>
</dbReference>
<feature type="transmembrane region" description="Helical" evidence="2">
    <location>
        <begin position="481"/>
        <end position="500"/>
    </location>
</feature>
<evidence type="ECO:0000313" key="4">
    <source>
        <dbReference type="EMBL" id="CAK9236841.1"/>
    </source>
</evidence>
<name>A0ABP0V301_9BRYO</name>
<evidence type="ECO:0000313" key="5">
    <source>
        <dbReference type="Proteomes" id="UP001497512"/>
    </source>
</evidence>
<protein>
    <recommendedName>
        <fullName evidence="6">Protein GAMETE EXPRESSED 1</fullName>
    </recommendedName>
</protein>
<feature type="coiled-coil region" evidence="1">
    <location>
        <begin position="225"/>
        <end position="252"/>
    </location>
</feature>
<feature type="signal peptide" evidence="3">
    <location>
        <begin position="1"/>
        <end position="26"/>
    </location>
</feature>
<feature type="chain" id="PRO_5045430753" description="Protein GAMETE EXPRESSED 1" evidence="3">
    <location>
        <begin position="27"/>
        <end position="572"/>
    </location>
</feature>
<keyword evidence="2" id="KW-0472">Membrane</keyword>
<evidence type="ECO:0000256" key="3">
    <source>
        <dbReference type="SAM" id="SignalP"/>
    </source>
</evidence>
<keyword evidence="1" id="KW-0175">Coiled coil</keyword>
<evidence type="ECO:0000256" key="2">
    <source>
        <dbReference type="SAM" id="Phobius"/>
    </source>
</evidence>
<accession>A0ABP0V301</accession>
<organism evidence="4 5">
    <name type="scientific">Sphagnum troendelagicum</name>
    <dbReference type="NCBI Taxonomy" id="128251"/>
    <lineage>
        <taxon>Eukaryota</taxon>
        <taxon>Viridiplantae</taxon>
        <taxon>Streptophyta</taxon>
        <taxon>Embryophyta</taxon>
        <taxon>Bryophyta</taxon>
        <taxon>Sphagnophytina</taxon>
        <taxon>Sphagnopsida</taxon>
        <taxon>Sphagnales</taxon>
        <taxon>Sphagnaceae</taxon>
        <taxon>Sphagnum</taxon>
    </lineage>
</organism>
<keyword evidence="5" id="KW-1185">Reference proteome</keyword>
<dbReference type="Proteomes" id="UP001497512">
    <property type="component" value="Chromosome 9"/>
</dbReference>
<dbReference type="PANTHER" id="PTHR33538:SF2">
    <property type="entry name" value="PROTEIN GAMETE EXPRESSED 1"/>
    <property type="match status" value="1"/>
</dbReference>
<gene>
    <name evidence="4" type="ORF">CSSPTR1EN2_LOCUS23241</name>
</gene>
<keyword evidence="3" id="KW-0732">Signal</keyword>
<dbReference type="EMBL" id="OZ019901">
    <property type="protein sequence ID" value="CAK9236841.1"/>
    <property type="molecule type" value="Genomic_DNA"/>
</dbReference>
<keyword evidence="2" id="KW-1133">Transmembrane helix</keyword>
<proteinExistence type="predicted"/>
<keyword evidence="2" id="KW-0812">Transmembrane</keyword>